<evidence type="ECO:0000313" key="2">
    <source>
        <dbReference type="Proteomes" id="UP000665561"/>
    </source>
</evidence>
<reference evidence="1 2" key="1">
    <citation type="submission" date="2020-01" db="EMBL/GenBank/DDBJ databases">
        <title>Paenibacillus soybeanensis sp. nov. isolated from the nodules of soybean (Glycine max(L.) Merr).</title>
        <authorList>
            <person name="Wang H."/>
        </authorList>
    </citation>
    <scope>NUCLEOTIDE SEQUENCE [LARGE SCALE GENOMIC DNA]</scope>
    <source>
        <strain evidence="1 2">T1</strain>
    </source>
</reference>
<evidence type="ECO:0008006" key="3">
    <source>
        <dbReference type="Google" id="ProtNLM"/>
    </source>
</evidence>
<proteinExistence type="predicted"/>
<gene>
    <name evidence="1" type="ORF">GT019_18755</name>
</gene>
<organism evidence="1 2">
    <name type="scientific">Paenibacillus glycinis</name>
    <dbReference type="NCBI Taxonomy" id="2697035"/>
    <lineage>
        <taxon>Bacteria</taxon>
        <taxon>Bacillati</taxon>
        <taxon>Bacillota</taxon>
        <taxon>Bacilli</taxon>
        <taxon>Bacillales</taxon>
        <taxon>Paenibacillaceae</taxon>
        <taxon>Paenibacillus</taxon>
    </lineage>
</organism>
<accession>A0ABW9XUC7</accession>
<evidence type="ECO:0000313" key="1">
    <source>
        <dbReference type="EMBL" id="NBD25917.1"/>
    </source>
</evidence>
<keyword evidence="2" id="KW-1185">Reference proteome</keyword>
<protein>
    <recommendedName>
        <fullName evidence="3">DUF429 domain-containing protein</fullName>
    </recommendedName>
</protein>
<dbReference type="Proteomes" id="UP000665561">
    <property type="component" value="Unassembled WGS sequence"/>
</dbReference>
<name>A0ABW9XUC7_9BACL</name>
<dbReference type="EMBL" id="JAAAMV010000017">
    <property type="protein sequence ID" value="NBD25917.1"/>
    <property type="molecule type" value="Genomic_DNA"/>
</dbReference>
<sequence length="263" mass="29792">MMFEHYVGIDYSGKGSPRQKHTAIQIYESSADVLPIRAAGQASWSREGTYRFLADRLEEQRAGLRGAMIVGMDHGLSFPLSYFEEATPVKPAFHDWMAFMRHFDGIWGGVKEQPVSSIAAPTLPYVNPWELRLTEKFTSSAKSVLNLNPTLISVAFSTHAGLPWLYELRRKYADVLHVWPFDGLSPEGGRSVIAEAYPSLFYNRYEYPPELTKRDEKDAYAVSLWLREQDAAGTLRQYMSLPTLTARQREAVVPLEGWILGVL</sequence>
<dbReference type="RefSeq" id="WP_161744712.1">
    <property type="nucleotide sequence ID" value="NZ_JAAAMV010000017.1"/>
</dbReference>
<comment type="caution">
    <text evidence="1">The sequence shown here is derived from an EMBL/GenBank/DDBJ whole genome shotgun (WGS) entry which is preliminary data.</text>
</comment>